<comment type="similarity">
    <text evidence="2 6">Belongs to the zinc-containing alcohol dehydrogenase family.</text>
</comment>
<dbReference type="SMART" id="SM00829">
    <property type="entry name" value="PKS_ER"/>
    <property type="match status" value="1"/>
</dbReference>
<comment type="cofactor">
    <cofactor evidence="1 6">
        <name>Zn(2+)</name>
        <dbReference type="ChEBI" id="CHEBI:29105"/>
    </cofactor>
</comment>
<dbReference type="InterPro" id="IPR036291">
    <property type="entry name" value="NAD(P)-bd_dom_sf"/>
</dbReference>
<evidence type="ECO:0000256" key="5">
    <source>
        <dbReference type="ARBA" id="ARBA00023002"/>
    </source>
</evidence>
<dbReference type="Pfam" id="PF00107">
    <property type="entry name" value="ADH_zinc_N"/>
    <property type="match status" value="1"/>
</dbReference>
<evidence type="ECO:0000256" key="3">
    <source>
        <dbReference type="ARBA" id="ARBA00022723"/>
    </source>
</evidence>
<feature type="domain" description="Enoyl reductase (ER)" evidence="7">
    <location>
        <begin position="24"/>
        <end position="354"/>
    </location>
</feature>
<keyword evidence="4 6" id="KW-0862">Zinc</keyword>
<dbReference type="PROSITE" id="PS00059">
    <property type="entry name" value="ADH_ZINC"/>
    <property type="match status" value="1"/>
</dbReference>
<dbReference type="InterPro" id="IPR013154">
    <property type="entry name" value="ADH-like_N"/>
</dbReference>
<dbReference type="Gene3D" id="3.90.180.10">
    <property type="entry name" value="Medium-chain alcohol dehydrogenases, catalytic domain"/>
    <property type="match status" value="1"/>
</dbReference>
<evidence type="ECO:0000256" key="6">
    <source>
        <dbReference type="RuleBase" id="RU361277"/>
    </source>
</evidence>
<name>A0ABY9CQE3_VITVI</name>
<dbReference type="Pfam" id="PF08240">
    <property type="entry name" value="ADH_N"/>
    <property type="match status" value="1"/>
</dbReference>
<evidence type="ECO:0000256" key="4">
    <source>
        <dbReference type="ARBA" id="ARBA00022833"/>
    </source>
</evidence>
<dbReference type="InterPro" id="IPR011032">
    <property type="entry name" value="GroES-like_sf"/>
</dbReference>
<dbReference type="SUPFAM" id="SSF51735">
    <property type="entry name" value="NAD(P)-binding Rossmann-fold domains"/>
    <property type="match status" value="1"/>
</dbReference>
<proteinExistence type="inferred from homology"/>
<dbReference type="InterPro" id="IPR020843">
    <property type="entry name" value="ER"/>
</dbReference>
<dbReference type="Gene3D" id="3.40.50.720">
    <property type="entry name" value="NAD(P)-binding Rossmann-like Domain"/>
    <property type="match status" value="1"/>
</dbReference>
<evidence type="ECO:0000259" key="7">
    <source>
        <dbReference type="SMART" id="SM00829"/>
    </source>
</evidence>
<dbReference type="InterPro" id="IPR047109">
    <property type="entry name" value="CAD-like"/>
</dbReference>
<dbReference type="PANTHER" id="PTHR42683">
    <property type="entry name" value="ALDEHYDE REDUCTASE"/>
    <property type="match status" value="1"/>
</dbReference>
<accession>A0ABY9CQE3</accession>
<evidence type="ECO:0000256" key="2">
    <source>
        <dbReference type="ARBA" id="ARBA00008072"/>
    </source>
</evidence>
<protein>
    <recommendedName>
        <fullName evidence="7">Enoyl reductase (ER) domain-containing protein</fullName>
    </recommendedName>
</protein>
<dbReference type="Proteomes" id="UP001227230">
    <property type="component" value="Chromosome 10"/>
</dbReference>
<evidence type="ECO:0000256" key="1">
    <source>
        <dbReference type="ARBA" id="ARBA00001947"/>
    </source>
</evidence>
<gene>
    <name evidence="8" type="ORF">VitviT2T_015567</name>
</gene>
<sequence length="363" mass="38835">MEASQEKVQSDHKAFGWAATDSSGLLSPFHFARRSNGDDDITMRILYCGICHTDLGMLRNHHGISLYPLVPGHEIVGVVTQVGSKVHKFKVGDKAGVGTMIGSCGACQNCQDDLESYCPSMTTTYTMFSPDGSINYGGFSDILVVNEHFAVRFPDNLSPEGGAPLLCAGITVYSPMKHFGLTQPGMHLGVVGLGGLGHVAVKFAKAFGMKVTVISTSLAKKNAALAELGADSFLVSHDSEQMQAALGTMDGIIDTVSAPHALKPLIELLKRDGKLIMLGAPDMEKPTDLPLYSLFVGRKVISASMTGGMRETQEMMEFAGKHNISADVEVISMADVNTAMERLTKGDVKYRFVIDIANSLATN</sequence>
<reference evidence="8 9" key="1">
    <citation type="journal article" date="2023" name="Hortic Res">
        <title>The complete reference genome for grapevine (Vitis vinifera L.) genetics and breeding.</title>
        <authorList>
            <person name="Shi X."/>
            <person name="Cao S."/>
            <person name="Wang X."/>
            <person name="Huang S."/>
            <person name="Wang Y."/>
            <person name="Liu Z."/>
            <person name="Liu W."/>
            <person name="Leng X."/>
            <person name="Peng Y."/>
            <person name="Wang N."/>
            <person name="Wang Y."/>
            <person name="Ma Z."/>
            <person name="Xu X."/>
            <person name="Zhang F."/>
            <person name="Xue H."/>
            <person name="Zhong H."/>
            <person name="Wang Y."/>
            <person name="Zhang K."/>
            <person name="Velt A."/>
            <person name="Avia K."/>
            <person name="Holtgrawe D."/>
            <person name="Grimplet J."/>
            <person name="Matus J.T."/>
            <person name="Ware D."/>
            <person name="Wu X."/>
            <person name="Wang H."/>
            <person name="Liu C."/>
            <person name="Fang Y."/>
            <person name="Rustenholz C."/>
            <person name="Cheng Z."/>
            <person name="Xiao H."/>
            <person name="Zhou Y."/>
        </authorList>
    </citation>
    <scope>NUCLEOTIDE SEQUENCE [LARGE SCALE GENOMIC DNA]</scope>
    <source>
        <strain evidence="9">cv. Pinot noir / PN40024</strain>
        <tissue evidence="8">Leaf</tissue>
    </source>
</reference>
<keyword evidence="5" id="KW-0560">Oxidoreductase</keyword>
<keyword evidence="3 6" id="KW-0479">Metal-binding</keyword>
<evidence type="ECO:0000313" key="9">
    <source>
        <dbReference type="Proteomes" id="UP001227230"/>
    </source>
</evidence>
<dbReference type="InterPro" id="IPR002328">
    <property type="entry name" value="ADH_Zn_CS"/>
</dbReference>
<keyword evidence="9" id="KW-1185">Reference proteome</keyword>
<dbReference type="EMBL" id="CP126657">
    <property type="protein sequence ID" value="WJZ96925.1"/>
    <property type="molecule type" value="Genomic_DNA"/>
</dbReference>
<dbReference type="InterPro" id="IPR013149">
    <property type="entry name" value="ADH-like_C"/>
</dbReference>
<dbReference type="SUPFAM" id="SSF50129">
    <property type="entry name" value="GroES-like"/>
    <property type="match status" value="1"/>
</dbReference>
<organism evidence="8 9">
    <name type="scientific">Vitis vinifera</name>
    <name type="common">Grape</name>
    <dbReference type="NCBI Taxonomy" id="29760"/>
    <lineage>
        <taxon>Eukaryota</taxon>
        <taxon>Viridiplantae</taxon>
        <taxon>Streptophyta</taxon>
        <taxon>Embryophyta</taxon>
        <taxon>Tracheophyta</taxon>
        <taxon>Spermatophyta</taxon>
        <taxon>Magnoliopsida</taxon>
        <taxon>eudicotyledons</taxon>
        <taxon>Gunneridae</taxon>
        <taxon>Pentapetalae</taxon>
        <taxon>rosids</taxon>
        <taxon>Vitales</taxon>
        <taxon>Vitaceae</taxon>
        <taxon>Viteae</taxon>
        <taxon>Vitis</taxon>
    </lineage>
</organism>
<evidence type="ECO:0000313" key="8">
    <source>
        <dbReference type="EMBL" id="WJZ96925.1"/>
    </source>
</evidence>
<dbReference type="CDD" id="cd05283">
    <property type="entry name" value="CAD1"/>
    <property type="match status" value="1"/>
</dbReference>